<name>A0A839F3N4_9GAMM</name>
<proteinExistence type="predicted"/>
<evidence type="ECO:0000313" key="3">
    <source>
        <dbReference type="Proteomes" id="UP000550401"/>
    </source>
</evidence>
<feature type="chain" id="PRO_5032458823" evidence="1">
    <location>
        <begin position="23"/>
        <end position="120"/>
    </location>
</feature>
<keyword evidence="3" id="KW-1185">Reference proteome</keyword>
<evidence type="ECO:0000256" key="1">
    <source>
        <dbReference type="SAM" id="SignalP"/>
    </source>
</evidence>
<feature type="signal peptide" evidence="1">
    <location>
        <begin position="1"/>
        <end position="22"/>
    </location>
</feature>
<accession>A0A839F3N4</accession>
<sequence length="120" mass="12832">MRLDHRFAVAVLALFASAPAGATSSLSFDGGGYSIELEVGDSTRPVIASVRFHAPGDREGVVLARDRVTVEAFDVVRRVLVLHHAAGRDGVAAFTLSVHGAEAVFETGTRRTTSMFDWSM</sequence>
<dbReference type="EMBL" id="JACGXL010000001">
    <property type="protein sequence ID" value="MBA8886811.1"/>
    <property type="molecule type" value="Genomic_DNA"/>
</dbReference>
<dbReference type="RefSeq" id="WP_182529858.1">
    <property type="nucleotide sequence ID" value="NZ_JACGXL010000001.1"/>
</dbReference>
<organism evidence="2 3">
    <name type="scientific">Dokdonella fugitiva</name>
    <dbReference type="NCBI Taxonomy" id="328517"/>
    <lineage>
        <taxon>Bacteria</taxon>
        <taxon>Pseudomonadati</taxon>
        <taxon>Pseudomonadota</taxon>
        <taxon>Gammaproteobacteria</taxon>
        <taxon>Lysobacterales</taxon>
        <taxon>Rhodanobacteraceae</taxon>
        <taxon>Dokdonella</taxon>
    </lineage>
</organism>
<gene>
    <name evidence="2" type="ORF">FHW12_001002</name>
</gene>
<dbReference type="AlphaFoldDB" id="A0A839F3N4"/>
<reference evidence="2 3" key="1">
    <citation type="submission" date="2020-07" db="EMBL/GenBank/DDBJ databases">
        <title>Genomic Encyclopedia of Type Strains, Phase IV (KMG-V): Genome sequencing to study the core and pangenomes of soil and plant-associated prokaryotes.</title>
        <authorList>
            <person name="Whitman W."/>
        </authorList>
    </citation>
    <scope>NUCLEOTIDE SEQUENCE [LARGE SCALE GENOMIC DNA]</scope>
    <source>
        <strain evidence="2 3">RH2WT43</strain>
    </source>
</reference>
<keyword evidence="1" id="KW-0732">Signal</keyword>
<dbReference type="Proteomes" id="UP000550401">
    <property type="component" value="Unassembled WGS sequence"/>
</dbReference>
<comment type="caution">
    <text evidence="2">The sequence shown here is derived from an EMBL/GenBank/DDBJ whole genome shotgun (WGS) entry which is preliminary data.</text>
</comment>
<protein>
    <submittedName>
        <fullName evidence="2">Uncharacterized protein</fullName>
    </submittedName>
</protein>
<evidence type="ECO:0000313" key="2">
    <source>
        <dbReference type="EMBL" id="MBA8886811.1"/>
    </source>
</evidence>